<dbReference type="EMBL" id="CABEEZ010000025">
    <property type="protein sequence ID" value="VTR21472.1"/>
    <property type="molecule type" value="Genomic_DNA"/>
</dbReference>
<reference evidence="2" key="1">
    <citation type="submission" date="2019-05" db="EMBL/GenBank/DDBJ databases">
        <authorList>
            <consortium name="Pathogen Informatics"/>
        </authorList>
    </citation>
    <scope>NUCLEOTIDE SEQUENCE [LARGE SCALE GENOMIC DNA]</scope>
    <source>
        <strain evidence="2">NCTC12965</strain>
    </source>
</reference>
<organism evidence="2">
    <name type="scientific">Serratia fonticola</name>
    <dbReference type="NCBI Taxonomy" id="47917"/>
    <lineage>
        <taxon>Bacteria</taxon>
        <taxon>Pseudomonadati</taxon>
        <taxon>Pseudomonadota</taxon>
        <taxon>Gammaproteobacteria</taxon>
        <taxon>Enterobacterales</taxon>
        <taxon>Yersiniaceae</taxon>
        <taxon>Serratia</taxon>
    </lineage>
</organism>
<feature type="compositionally biased region" description="Basic and acidic residues" evidence="1">
    <location>
        <begin position="57"/>
        <end position="83"/>
    </location>
</feature>
<sequence length="83" mass="9509">MLFTELVDQCGSNPLCTATVRQQFTEHGTKAHDQRQTAQRSAHAGLDGTNYFVYRHSLHDTNRQSDQNQRDKAVQLKADHQQQ</sequence>
<accession>A0A4U9TSX5</accession>
<protein>
    <submittedName>
        <fullName evidence="2">Uncharacterized protein</fullName>
    </submittedName>
</protein>
<feature type="region of interest" description="Disordered" evidence="1">
    <location>
        <begin position="26"/>
        <end position="83"/>
    </location>
</feature>
<dbReference type="AlphaFoldDB" id="A0A4U9TSX5"/>
<name>A0A4U9TSX5_SERFO</name>
<evidence type="ECO:0000313" key="2">
    <source>
        <dbReference type="EMBL" id="VTR21472.1"/>
    </source>
</evidence>
<gene>
    <name evidence="2" type="ORF">NCTC12965_01268</name>
</gene>
<evidence type="ECO:0000256" key="1">
    <source>
        <dbReference type="SAM" id="MobiDB-lite"/>
    </source>
</evidence>
<proteinExistence type="predicted"/>